<keyword evidence="2" id="KW-0413">Isomerase</keyword>
<dbReference type="InterPro" id="IPR036237">
    <property type="entry name" value="Xyl_isomerase-like_sf"/>
</dbReference>
<keyword evidence="3" id="KW-1185">Reference proteome</keyword>
<evidence type="ECO:0000259" key="1">
    <source>
        <dbReference type="Pfam" id="PF01261"/>
    </source>
</evidence>
<dbReference type="Proteomes" id="UP000476696">
    <property type="component" value="Unassembled WGS sequence"/>
</dbReference>
<organism evidence="2 3">
    <name type="scientific">Rahnella contaminans</name>
    <dbReference type="NCBI Taxonomy" id="2703882"/>
    <lineage>
        <taxon>Bacteria</taxon>
        <taxon>Pseudomonadati</taxon>
        <taxon>Pseudomonadota</taxon>
        <taxon>Gammaproteobacteria</taxon>
        <taxon>Enterobacterales</taxon>
        <taxon>Yersiniaceae</taxon>
        <taxon>Rahnella</taxon>
    </lineage>
</organism>
<dbReference type="SUPFAM" id="SSF51658">
    <property type="entry name" value="Xylose isomerase-like"/>
    <property type="match status" value="1"/>
</dbReference>
<dbReference type="EMBL" id="JAADJS010000003">
    <property type="protein sequence ID" value="NGX88706.1"/>
    <property type="molecule type" value="Genomic_DNA"/>
</dbReference>
<feature type="domain" description="Xylose isomerase-like TIM barrel" evidence="1">
    <location>
        <begin position="29"/>
        <end position="321"/>
    </location>
</feature>
<name>A0A6M2B5U9_9GAMM</name>
<evidence type="ECO:0000313" key="3">
    <source>
        <dbReference type="Proteomes" id="UP000476696"/>
    </source>
</evidence>
<comment type="caution">
    <text evidence="2">The sequence shown here is derived from an EMBL/GenBank/DDBJ whole genome shotgun (WGS) entry which is preliminary data.</text>
</comment>
<dbReference type="Pfam" id="PF01261">
    <property type="entry name" value="AP_endonuc_2"/>
    <property type="match status" value="1"/>
</dbReference>
<dbReference type="AlphaFoldDB" id="A0A6M2B5U9"/>
<gene>
    <name evidence="2" type="ORF">GW579_16635</name>
</gene>
<accession>A0A6M2B5U9</accession>
<dbReference type="InterPro" id="IPR050312">
    <property type="entry name" value="IolE/XylAMocC-like"/>
</dbReference>
<protein>
    <submittedName>
        <fullName evidence="2">Sugar phosphate isomerase/epimerase</fullName>
    </submittedName>
</protein>
<dbReference type="GO" id="GO:0016853">
    <property type="term" value="F:isomerase activity"/>
    <property type="evidence" value="ECO:0007669"/>
    <property type="project" value="UniProtKB-KW"/>
</dbReference>
<dbReference type="Gene3D" id="3.20.20.150">
    <property type="entry name" value="Divalent-metal-dependent TIM barrel enzymes"/>
    <property type="match status" value="1"/>
</dbReference>
<dbReference type="InterPro" id="IPR013022">
    <property type="entry name" value="Xyl_isomerase-like_TIM-brl"/>
</dbReference>
<dbReference type="RefSeq" id="WP_165060334.1">
    <property type="nucleotide sequence ID" value="NZ_JAADJS010000003.1"/>
</dbReference>
<sequence length="357" mass="39816">MKTIKGPGIFLSQFIGAEAPFNTLEGLAEWAAALGYKALQIPCNHPHIFDLPKAATSQAYCDEITATLARHGLVISELSTHLEGQLLAVHPAYDLAFDNFAPEAVRGNPSARQAWATQALKQAAAASEKLGLTAHATFSGSLAWPYFYPWPPHNAVLLEEAFTTLAQRWLPVLDCFDQHGVDVCFEIHPGEDLHDGVTFGRFLALVNHHPRCNILFDPSHLRLQHMDYLDFIDRYHDRIKAFHVKDAEFAASGQSGVYGGYQNWADRPGRFRSPGDGDIDFKSIFSKLSQYDYSGWAVLEWECCLKNAETGAREGSEFIRRHIIPVSERAFDDFAAGQNDRQQARRMLGLGGDVFHD</sequence>
<proteinExistence type="predicted"/>
<dbReference type="PANTHER" id="PTHR12110">
    <property type="entry name" value="HYDROXYPYRUVATE ISOMERASE"/>
    <property type="match status" value="1"/>
</dbReference>
<reference evidence="2 3" key="1">
    <citation type="submission" date="2020-03" db="EMBL/GenBank/DDBJ databases">
        <title>Rahnella aceri sp. nov., isoated from traditional Jeju Makgeolli.</title>
        <authorList>
            <person name="Kim I.S."/>
            <person name="Jeon D."/>
        </authorList>
    </citation>
    <scope>NUCLEOTIDE SEQUENCE [LARGE SCALE GENOMIC DNA]</scope>
    <source>
        <strain evidence="2 3">Lac-M11</strain>
    </source>
</reference>
<evidence type="ECO:0000313" key="2">
    <source>
        <dbReference type="EMBL" id="NGX88706.1"/>
    </source>
</evidence>
<dbReference type="PANTHER" id="PTHR12110:SF21">
    <property type="entry name" value="XYLOSE ISOMERASE-LIKE TIM BARREL DOMAIN-CONTAINING PROTEIN"/>
    <property type="match status" value="1"/>
</dbReference>